<evidence type="ECO:0000313" key="5">
    <source>
        <dbReference type="Proteomes" id="UP001470230"/>
    </source>
</evidence>
<feature type="domain" description="Bromo" evidence="3">
    <location>
        <begin position="17"/>
        <end position="89"/>
    </location>
</feature>
<sequence length="214" mass="24712">MGDNLPPQCLKITTDFIDDKLSLLFKDPFHPDKEIQDEYYSIIKKPMDLSTVMRKLKENAYISIGDWSDDMNLIFDNAIKYNGESSLVGSIALYLKQKFEKKKKSIENLNSRNYEDQIIAYTRELNQTLLKPPDSLSVEIDTQASINRLNNFTISQFEQIKDKLNFLIQENKKDQIISDLKNTGVDFDPNADQQIDFAKLSRNSLLALEKSCNK</sequence>
<protein>
    <recommendedName>
        <fullName evidence="3">Bromo domain-containing protein</fullName>
    </recommendedName>
</protein>
<evidence type="ECO:0000256" key="1">
    <source>
        <dbReference type="ARBA" id="ARBA00023117"/>
    </source>
</evidence>
<dbReference type="Proteomes" id="UP001470230">
    <property type="component" value="Unassembled WGS sequence"/>
</dbReference>
<accession>A0ABR2K4K4</accession>
<evidence type="ECO:0000313" key="4">
    <source>
        <dbReference type="EMBL" id="KAK8886009.1"/>
    </source>
</evidence>
<evidence type="ECO:0000256" key="2">
    <source>
        <dbReference type="PROSITE-ProRule" id="PRU00035"/>
    </source>
</evidence>
<dbReference type="Gene3D" id="1.20.920.10">
    <property type="entry name" value="Bromodomain-like"/>
    <property type="match status" value="1"/>
</dbReference>
<dbReference type="PRINTS" id="PR00503">
    <property type="entry name" value="BROMODOMAIN"/>
</dbReference>
<dbReference type="SMART" id="SM00297">
    <property type="entry name" value="BROMO"/>
    <property type="match status" value="1"/>
</dbReference>
<dbReference type="PANTHER" id="PTHR45926">
    <property type="entry name" value="OSJNBA0053K19.4 PROTEIN"/>
    <property type="match status" value="1"/>
</dbReference>
<dbReference type="EMBL" id="JAPFFF010000007">
    <property type="protein sequence ID" value="KAK8886009.1"/>
    <property type="molecule type" value="Genomic_DNA"/>
</dbReference>
<proteinExistence type="predicted"/>
<keyword evidence="5" id="KW-1185">Reference proteome</keyword>
<dbReference type="PROSITE" id="PS50014">
    <property type="entry name" value="BROMODOMAIN_2"/>
    <property type="match status" value="1"/>
</dbReference>
<comment type="caution">
    <text evidence="4">The sequence shown here is derived from an EMBL/GenBank/DDBJ whole genome shotgun (WGS) entry which is preliminary data.</text>
</comment>
<name>A0ABR2K4K4_9EUKA</name>
<dbReference type="InterPro" id="IPR001487">
    <property type="entry name" value="Bromodomain"/>
</dbReference>
<keyword evidence="1 2" id="KW-0103">Bromodomain</keyword>
<evidence type="ECO:0000259" key="3">
    <source>
        <dbReference type="PROSITE" id="PS50014"/>
    </source>
</evidence>
<organism evidence="4 5">
    <name type="scientific">Tritrichomonas musculus</name>
    <dbReference type="NCBI Taxonomy" id="1915356"/>
    <lineage>
        <taxon>Eukaryota</taxon>
        <taxon>Metamonada</taxon>
        <taxon>Parabasalia</taxon>
        <taxon>Tritrichomonadida</taxon>
        <taxon>Tritrichomonadidae</taxon>
        <taxon>Tritrichomonas</taxon>
    </lineage>
</organism>
<dbReference type="Pfam" id="PF00439">
    <property type="entry name" value="Bromodomain"/>
    <property type="match status" value="1"/>
</dbReference>
<reference evidence="4 5" key="1">
    <citation type="submission" date="2024-04" db="EMBL/GenBank/DDBJ databases">
        <title>Tritrichomonas musculus Genome.</title>
        <authorList>
            <person name="Alves-Ferreira E."/>
            <person name="Grigg M."/>
            <person name="Lorenzi H."/>
            <person name="Galac M."/>
        </authorList>
    </citation>
    <scope>NUCLEOTIDE SEQUENCE [LARGE SCALE GENOMIC DNA]</scope>
    <source>
        <strain evidence="4 5">EAF2021</strain>
    </source>
</reference>
<dbReference type="InterPro" id="IPR036427">
    <property type="entry name" value="Bromodomain-like_sf"/>
</dbReference>
<dbReference type="CDD" id="cd04369">
    <property type="entry name" value="Bromodomain"/>
    <property type="match status" value="1"/>
</dbReference>
<gene>
    <name evidence="4" type="ORF">M9Y10_041468</name>
</gene>
<dbReference type="SUPFAM" id="SSF47370">
    <property type="entry name" value="Bromodomain"/>
    <property type="match status" value="1"/>
</dbReference>